<proteinExistence type="predicted"/>
<protein>
    <recommendedName>
        <fullName evidence="4">YbjN domain-containing protein</fullName>
    </recommendedName>
</protein>
<keyword evidence="1" id="KW-0732">Signal</keyword>
<dbReference type="Proteomes" id="UP000619041">
    <property type="component" value="Unassembled WGS sequence"/>
</dbReference>
<dbReference type="CDD" id="cd17511">
    <property type="entry name" value="YbjN_AmyR-like"/>
    <property type="match status" value="1"/>
</dbReference>
<evidence type="ECO:0008006" key="4">
    <source>
        <dbReference type="Google" id="ProtNLM"/>
    </source>
</evidence>
<sequence length="155" mass="16675">MFKPVCALLAALASVAAMPASAAEVRAQDVASVVTAMKKAGYKADLTQDGVGDPMITSALDGTKFVVLFYNCTEHVDCRTIQFSTGYTGSSADVNDMNKWNSSQRFGRAYIDDEGDPALQMDIDLDDGGISQALFEDNLEFWASLVPRFEDAIGN</sequence>
<dbReference type="InterPro" id="IPR019660">
    <property type="entry name" value="Put_sensory_transdc_reg_YbjN"/>
</dbReference>
<evidence type="ECO:0000313" key="3">
    <source>
        <dbReference type="Proteomes" id="UP000619041"/>
    </source>
</evidence>
<accession>A0ABQ1S6B6</accession>
<dbReference type="EMBL" id="BMKL01000001">
    <property type="protein sequence ID" value="GGD92140.1"/>
    <property type="molecule type" value="Genomic_DNA"/>
</dbReference>
<feature type="signal peptide" evidence="1">
    <location>
        <begin position="1"/>
        <end position="22"/>
    </location>
</feature>
<organism evidence="2 3">
    <name type="scientific">Tsuneonella deserti</name>
    <dbReference type="NCBI Taxonomy" id="2035528"/>
    <lineage>
        <taxon>Bacteria</taxon>
        <taxon>Pseudomonadati</taxon>
        <taxon>Pseudomonadota</taxon>
        <taxon>Alphaproteobacteria</taxon>
        <taxon>Sphingomonadales</taxon>
        <taxon>Erythrobacteraceae</taxon>
        <taxon>Tsuneonella</taxon>
    </lineage>
</organism>
<evidence type="ECO:0000313" key="2">
    <source>
        <dbReference type="EMBL" id="GGD92140.1"/>
    </source>
</evidence>
<reference evidence="3" key="1">
    <citation type="journal article" date="2019" name="Int. J. Syst. Evol. Microbiol.">
        <title>The Global Catalogue of Microorganisms (GCM) 10K type strain sequencing project: providing services to taxonomists for standard genome sequencing and annotation.</title>
        <authorList>
            <consortium name="The Broad Institute Genomics Platform"/>
            <consortium name="The Broad Institute Genome Sequencing Center for Infectious Disease"/>
            <person name="Wu L."/>
            <person name="Ma J."/>
        </authorList>
    </citation>
    <scope>NUCLEOTIDE SEQUENCE [LARGE SCALE GENOMIC DNA]</scope>
    <source>
        <strain evidence="3">CGMCC 1.15959</strain>
    </source>
</reference>
<gene>
    <name evidence="2" type="ORF">GCM10011515_09780</name>
</gene>
<evidence type="ECO:0000256" key="1">
    <source>
        <dbReference type="SAM" id="SignalP"/>
    </source>
</evidence>
<dbReference type="Pfam" id="PF10722">
    <property type="entry name" value="YbjN"/>
    <property type="match status" value="1"/>
</dbReference>
<name>A0ABQ1S6B6_9SPHN</name>
<dbReference type="RefSeq" id="WP_188644108.1">
    <property type="nucleotide sequence ID" value="NZ_BMKL01000001.1"/>
</dbReference>
<feature type="chain" id="PRO_5045118254" description="YbjN domain-containing protein" evidence="1">
    <location>
        <begin position="23"/>
        <end position="155"/>
    </location>
</feature>
<keyword evidence="3" id="KW-1185">Reference proteome</keyword>
<comment type="caution">
    <text evidence="2">The sequence shown here is derived from an EMBL/GenBank/DDBJ whole genome shotgun (WGS) entry which is preliminary data.</text>
</comment>